<dbReference type="PANTHER" id="PTHR23090:SF9">
    <property type="entry name" value="GLUTAMINE-DEPENDENT NAD(+) SYNTHETASE"/>
    <property type="match status" value="1"/>
</dbReference>
<dbReference type="InterPro" id="IPR014729">
    <property type="entry name" value="Rossmann-like_a/b/a_fold"/>
</dbReference>
<keyword evidence="6" id="KW-0067">ATP-binding</keyword>
<dbReference type="SUPFAM" id="SSF56317">
    <property type="entry name" value="Carbon-nitrogen hydrolase"/>
    <property type="match status" value="1"/>
</dbReference>
<dbReference type="Gene3D" id="3.40.50.620">
    <property type="entry name" value="HUPs"/>
    <property type="match status" value="1"/>
</dbReference>
<dbReference type="NCBIfam" id="TIGR00552">
    <property type="entry name" value="nadE"/>
    <property type="match status" value="1"/>
</dbReference>
<dbReference type="CDD" id="cd00553">
    <property type="entry name" value="NAD_synthase"/>
    <property type="match status" value="1"/>
</dbReference>
<proteinExistence type="inferred from homology"/>
<dbReference type="InterPro" id="IPR003010">
    <property type="entry name" value="C-N_Hydrolase"/>
</dbReference>
<reference evidence="9" key="1">
    <citation type="submission" date="2020-05" db="EMBL/GenBank/DDBJ databases">
        <authorList>
            <person name="Chiriac C."/>
            <person name="Salcher M."/>
            <person name="Ghai R."/>
            <person name="Kavagutti S V."/>
        </authorList>
    </citation>
    <scope>NUCLEOTIDE SEQUENCE</scope>
</reference>
<dbReference type="CDD" id="cd07570">
    <property type="entry name" value="GAT_Gln-NAD-synth"/>
    <property type="match status" value="1"/>
</dbReference>
<dbReference type="Pfam" id="PF00795">
    <property type="entry name" value="CN_hydrolase"/>
    <property type="match status" value="1"/>
</dbReference>
<feature type="domain" description="CN hydrolase" evidence="8">
    <location>
        <begin position="1"/>
        <end position="247"/>
    </location>
</feature>
<evidence type="ECO:0000259" key="8">
    <source>
        <dbReference type="PROSITE" id="PS50263"/>
    </source>
</evidence>
<organism evidence="9">
    <name type="scientific">freshwater metagenome</name>
    <dbReference type="NCBI Taxonomy" id="449393"/>
    <lineage>
        <taxon>unclassified sequences</taxon>
        <taxon>metagenomes</taxon>
        <taxon>ecological metagenomes</taxon>
    </lineage>
</organism>
<keyword evidence="4" id="KW-0436">Ligase</keyword>
<dbReference type="HAMAP" id="MF_02090">
    <property type="entry name" value="NadE_glutamine_dep"/>
    <property type="match status" value="1"/>
</dbReference>
<dbReference type="Pfam" id="PF02540">
    <property type="entry name" value="NAD_synthase"/>
    <property type="match status" value="1"/>
</dbReference>
<dbReference type="GO" id="GO:0005524">
    <property type="term" value="F:ATP binding"/>
    <property type="evidence" value="ECO:0007669"/>
    <property type="project" value="UniProtKB-KW"/>
</dbReference>
<evidence type="ECO:0000313" key="9">
    <source>
        <dbReference type="EMBL" id="CAB4551832.1"/>
    </source>
</evidence>
<evidence type="ECO:0000256" key="5">
    <source>
        <dbReference type="ARBA" id="ARBA00022741"/>
    </source>
</evidence>
<dbReference type="InterPro" id="IPR022310">
    <property type="entry name" value="NAD/GMP_synthase"/>
</dbReference>
<protein>
    <recommendedName>
        <fullName evidence="3">NAD(+) synthase (glutamine-hydrolyzing)</fullName>
        <ecNumber evidence="3">6.3.5.1</ecNumber>
    </recommendedName>
</protein>
<dbReference type="InterPro" id="IPR036526">
    <property type="entry name" value="C-N_Hydrolase_sf"/>
</dbReference>
<dbReference type="FunFam" id="3.40.50.620:FF:000106">
    <property type="entry name" value="Glutamine-dependent NAD(+) synthetase"/>
    <property type="match status" value="1"/>
</dbReference>
<dbReference type="GO" id="GO:0004359">
    <property type="term" value="F:glutaminase activity"/>
    <property type="evidence" value="ECO:0007669"/>
    <property type="project" value="InterPro"/>
</dbReference>
<dbReference type="AlphaFoldDB" id="A0A6J6CK07"/>
<dbReference type="PIRSF" id="PIRSF006630">
    <property type="entry name" value="NADS_GAT"/>
    <property type="match status" value="1"/>
</dbReference>
<dbReference type="NCBIfam" id="NF010588">
    <property type="entry name" value="PRK13981.1"/>
    <property type="match status" value="1"/>
</dbReference>
<dbReference type="Gene3D" id="3.60.110.10">
    <property type="entry name" value="Carbon-nitrogen hydrolase"/>
    <property type="match status" value="1"/>
</dbReference>
<sequence>MAVSQLNPLVGDLAGNETKILADYRRAHTDSCDVVVFPELSVTGYPPEDLLLKGAFVRDNINTLHRIATATGECAAVVGFVDEKDGKLFNAAAVCRNGSVEIVYHKQLLPNYSVFDEERYFESGSAVLNGTTAGVHVINDVTVGISICEDMWFADGPALTQSRAGARVLLNLNGSPFHQGKHREREAMLMERARATQCAIVYVNQVGGQDELVFDGSSVVISADGTVAARLCSFDTDYAVVNVEANGKVAPSAVVPFDEDIDRIYRALVLGTRDYVTKNGFTDVVIGLSGGIDSSIVAAVAVDALGAAHVHGVAMPSRYSSQGSLDDAAALASALGIDHRVISIEPAFSAYLEMLQPSFTDKAADLTEENLQSRCRGMTLMALSNKFGWMVLTTGNKSEMAVGYFTIYGDSAGGYALIKDVYKTDVFALSRRINERAGRIIIPESVLTKPPSAELRPDQRDDQSLPPYEELDPILRHYIDDDLTVPEIVARGFSAAVVSRIARLVDVNEYKRRQCAPGVRVSTKAFGKDRRMPITHGYRSDRE</sequence>
<dbReference type="SUPFAM" id="SSF52402">
    <property type="entry name" value="Adenine nucleotide alpha hydrolases-like"/>
    <property type="match status" value="1"/>
</dbReference>
<accession>A0A6J6CK07</accession>
<dbReference type="UniPathway" id="UPA00253">
    <property type="reaction ID" value="UER00334"/>
</dbReference>
<gene>
    <name evidence="9" type="ORF">UFOPK1572_00223</name>
</gene>
<keyword evidence="7" id="KW-0520">NAD</keyword>
<dbReference type="EC" id="6.3.5.1" evidence="3"/>
<dbReference type="PROSITE" id="PS50263">
    <property type="entry name" value="CN_HYDROLASE"/>
    <property type="match status" value="1"/>
</dbReference>
<keyword evidence="5" id="KW-0547">Nucleotide-binding</keyword>
<name>A0A6J6CK07_9ZZZZ</name>
<evidence type="ECO:0000256" key="1">
    <source>
        <dbReference type="ARBA" id="ARBA00005188"/>
    </source>
</evidence>
<evidence type="ECO:0000256" key="4">
    <source>
        <dbReference type="ARBA" id="ARBA00022598"/>
    </source>
</evidence>
<comment type="pathway">
    <text evidence="1">Cofactor biosynthesis; NAD(+) biosynthesis; NAD(+) from deamido-NAD(+) (L-Gln route): step 1/1.</text>
</comment>
<dbReference type="GO" id="GO:0005737">
    <property type="term" value="C:cytoplasm"/>
    <property type="evidence" value="ECO:0007669"/>
    <property type="project" value="InterPro"/>
</dbReference>
<evidence type="ECO:0000256" key="3">
    <source>
        <dbReference type="ARBA" id="ARBA00012743"/>
    </source>
</evidence>
<evidence type="ECO:0000256" key="6">
    <source>
        <dbReference type="ARBA" id="ARBA00022840"/>
    </source>
</evidence>
<dbReference type="GO" id="GO:0009435">
    <property type="term" value="P:NAD+ biosynthetic process"/>
    <property type="evidence" value="ECO:0007669"/>
    <property type="project" value="UniProtKB-UniPathway"/>
</dbReference>
<dbReference type="PANTHER" id="PTHR23090">
    <property type="entry name" value="NH 3 /GLUTAMINE-DEPENDENT NAD + SYNTHETASE"/>
    <property type="match status" value="1"/>
</dbReference>
<dbReference type="InterPro" id="IPR003694">
    <property type="entry name" value="NAD_synthase"/>
</dbReference>
<dbReference type="InterPro" id="IPR014445">
    <property type="entry name" value="Gln-dep_NAD_synthase"/>
</dbReference>
<evidence type="ECO:0000256" key="2">
    <source>
        <dbReference type="ARBA" id="ARBA00007145"/>
    </source>
</evidence>
<comment type="similarity">
    <text evidence="2">In the C-terminal section; belongs to the NAD synthetase family.</text>
</comment>
<evidence type="ECO:0000256" key="7">
    <source>
        <dbReference type="ARBA" id="ARBA00023027"/>
    </source>
</evidence>
<dbReference type="EMBL" id="CAEZTC010000016">
    <property type="protein sequence ID" value="CAB4551832.1"/>
    <property type="molecule type" value="Genomic_DNA"/>
</dbReference>
<dbReference type="GO" id="GO:0003952">
    <property type="term" value="F:NAD+ synthase (glutamine-hydrolyzing) activity"/>
    <property type="evidence" value="ECO:0007669"/>
    <property type="project" value="UniProtKB-EC"/>
</dbReference>